<comment type="caution">
    <text evidence="2">The sequence shown here is derived from an EMBL/GenBank/DDBJ whole genome shotgun (WGS) entry which is preliminary data.</text>
</comment>
<dbReference type="EMBL" id="JBCAWK010000004">
    <property type="protein sequence ID" value="KAK8861327.1"/>
    <property type="molecule type" value="Genomic_DNA"/>
</dbReference>
<organism evidence="2 3">
    <name type="scientific">Kwoniella newhampshirensis</name>
    <dbReference type="NCBI Taxonomy" id="1651941"/>
    <lineage>
        <taxon>Eukaryota</taxon>
        <taxon>Fungi</taxon>
        <taxon>Dikarya</taxon>
        <taxon>Basidiomycota</taxon>
        <taxon>Agaricomycotina</taxon>
        <taxon>Tremellomycetes</taxon>
        <taxon>Tremellales</taxon>
        <taxon>Cryptococcaceae</taxon>
        <taxon>Kwoniella</taxon>
    </lineage>
</organism>
<dbReference type="AlphaFoldDB" id="A0AAW0YTQ2"/>
<dbReference type="Proteomes" id="UP001388673">
    <property type="component" value="Unassembled WGS sequence"/>
</dbReference>
<accession>A0AAW0YTQ2</accession>
<feature type="compositionally biased region" description="Pro residues" evidence="1">
    <location>
        <begin position="28"/>
        <end position="37"/>
    </location>
</feature>
<reference evidence="2 3" key="1">
    <citation type="journal article" date="2024" name="bioRxiv">
        <title>Comparative genomics of Cryptococcus and Kwoniella reveals pathogenesis evolution and contrasting karyotype dynamics via intercentromeric recombination or chromosome fusion.</title>
        <authorList>
            <person name="Coelho M.A."/>
            <person name="David-Palma M."/>
            <person name="Shea T."/>
            <person name="Bowers K."/>
            <person name="McGinley-Smith S."/>
            <person name="Mohammad A.W."/>
            <person name="Gnirke A."/>
            <person name="Yurkov A.M."/>
            <person name="Nowrousian M."/>
            <person name="Sun S."/>
            <person name="Cuomo C.A."/>
            <person name="Heitman J."/>
        </authorList>
    </citation>
    <scope>NUCLEOTIDE SEQUENCE [LARGE SCALE GENOMIC DNA]</scope>
    <source>
        <strain evidence="2 3">CBS 13917</strain>
    </source>
</reference>
<evidence type="ECO:0000256" key="1">
    <source>
        <dbReference type="SAM" id="MobiDB-lite"/>
    </source>
</evidence>
<evidence type="ECO:0000313" key="3">
    <source>
        <dbReference type="Proteomes" id="UP001388673"/>
    </source>
</evidence>
<protein>
    <submittedName>
        <fullName evidence="2">Uncharacterized protein</fullName>
    </submittedName>
</protein>
<sequence length="230" mass="25105">MGSSSSKAVRKLPTASTLSRSSPATRAQPPPPPPPPESEVQPIQDTQEPAGSRASAKLVEKPAWRESSMGGQSRRAKESPEVMGGMGKVHFSGEKDDGIRKDAMDPQFIKNLNLLGPVEIHDAGKFVPAQAQRTLSSRHEELTSPTALPPPNHLSVPLLISLLDRLKTVPRGTDPTTVYKEYGMQTGQIEELRRWVNSVSVSEEDDVRVEDGEEIREMKAVWVGGLPMRS</sequence>
<evidence type="ECO:0000313" key="2">
    <source>
        <dbReference type="EMBL" id="KAK8861327.1"/>
    </source>
</evidence>
<feature type="region of interest" description="Disordered" evidence="1">
    <location>
        <begin position="1"/>
        <end position="88"/>
    </location>
</feature>
<name>A0AAW0YTQ2_9TREE</name>
<gene>
    <name evidence="2" type="ORF">IAR55_002146</name>
</gene>
<dbReference type="RefSeq" id="XP_066803952.1">
    <property type="nucleotide sequence ID" value="XM_066945263.1"/>
</dbReference>
<proteinExistence type="predicted"/>
<dbReference type="KEGG" id="kne:92179405"/>
<feature type="compositionally biased region" description="Polar residues" evidence="1">
    <location>
        <begin position="14"/>
        <end position="25"/>
    </location>
</feature>
<dbReference type="GeneID" id="92179405"/>
<keyword evidence="3" id="KW-1185">Reference proteome</keyword>